<keyword evidence="2" id="KW-1185">Reference proteome</keyword>
<organism evidence="1 2">
    <name type="scientific">[Clostridium] methylpentosum DSM 5476</name>
    <dbReference type="NCBI Taxonomy" id="537013"/>
    <lineage>
        <taxon>Bacteria</taxon>
        <taxon>Bacillati</taxon>
        <taxon>Bacillota</taxon>
        <taxon>Clostridia</taxon>
        <taxon>Eubacteriales</taxon>
        <taxon>Oscillospiraceae</taxon>
        <taxon>Oscillospiraceae incertae sedis</taxon>
    </lineage>
</organism>
<comment type="caution">
    <text evidence="1">The sequence shown here is derived from an EMBL/GenBank/DDBJ whole genome shotgun (WGS) entry which is preliminary data.</text>
</comment>
<sequence>MCWGLQSASPPVVCSLIIAEKGANAKYKMGDAVCILFYLWEQGHRVASRSPVQT</sequence>
<evidence type="ECO:0000313" key="2">
    <source>
        <dbReference type="Proteomes" id="UP000003340"/>
    </source>
</evidence>
<protein>
    <submittedName>
        <fullName evidence="1">Uncharacterized protein</fullName>
    </submittedName>
</protein>
<reference evidence="1 2" key="2">
    <citation type="submission" date="2009-02" db="EMBL/GenBank/DDBJ databases">
        <title>Draft genome sequence of Clostridium methylpentosum (DSM 5476).</title>
        <authorList>
            <person name="Sudarsanam P."/>
            <person name="Ley R."/>
            <person name="Guruge J."/>
            <person name="Turnbaugh P.J."/>
            <person name="Mahowald M."/>
            <person name="Liep D."/>
            <person name="Gordon J."/>
        </authorList>
    </citation>
    <scope>NUCLEOTIDE SEQUENCE [LARGE SCALE GENOMIC DNA]</scope>
    <source>
        <strain evidence="1 2">DSM 5476</strain>
    </source>
</reference>
<reference evidence="1 2" key="1">
    <citation type="submission" date="2009-01" db="EMBL/GenBank/DDBJ databases">
        <authorList>
            <person name="Fulton L."/>
            <person name="Clifton S."/>
            <person name="Fulton B."/>
            <person name="Xu J."/>
            <person name="Minx P."/>
            <person name="Pepin K.H."/>
            <person name="Johnson M."/>
            <person name="Bhonagiri V."/>
            <person name="Nash W.E."/>
            <person name="Mardis E.R."/>
            <person name="Wilson R.K."/>
        </authorList>
    </citation>
    <scope>NUCLEOTIDE SEQUENCE [LARGE SCALE GENOMIC DNA]</scope>
    <source>
        <strain evidence="1 2">DSM 5476</strain>
    </source>
</reference>
<name>C0E9P2_9FIRM</name>
<dbReference type="Proteomes" id="UP000003340">
    <property type="component" value="Unassembled WGS sequence"/>
</dbReference>
<dbReference type="HOGENOM" id="CLU_3042053_0_0_9"/>
<dbReference type="STRING" id="537013.CLOSTMETH_00540"/>
<dbReference type="EMBL" id="ACEC01000021">
    <property type="protein sequence ID" value="EEG31806.1"/>
    <property type="molecule type" value="Genomic_DNA"/>
</dbReference>
<dbReference type="AlphaFoldDB" id="C0E9P2"/>
<evidence type="ECO:0000313" key="1">
    <source>
        <dbReference type="EMBL" id="EEG31806.1"/>
    </source>
</evidence>
<gene>
    <name evidence="1" type="ORF">CLOSTMETH_00540</name>
</gene>
<accession>C0E9P2</accession>
<proteinExistence type="predicted"/>